<evidence type="ECO:0000313" key="13">
    <source>
        <dbReference type="Proteomes" id="UP000694520"/>
    </source>
</evidence>
<proteinExistence type="inferred from homology"/>
<dbReference type="AlphaFoldDB" id="A0A8B9WB59"/>
<keyword evidence="10" id="KW-0234">DNA repair</keyword>
<comment type="similarity">
    <text evidence="3">Belongs to the DNA repair enzymes AP/ExoA family.</text>
</comment>
<evidence type="ECO:0000256" key="3">
    <source>
        <dbReference type="ARBA" id="ARBA00007092"/>
    </source>
</evidence>
<keyword evidence="5" id="KW-0479">Metal-binding</keyword>
<dbReference type="Gene3D" id="3.60.10.10">
    <property type="entry name" value="Endonuclease/exonuclease/phosphatase"/>
    <property type="match status" value="1"/>
</dbReference>
<keyword evidence="9" id="KW-0233">DNA recombination</keyword>
<dbReference type="PANTHER" id="PTHR22748:SF23">
    <property type="entry name" value="EXODEOXYRIBONUCLEASE III"/>
    <property type="match status" value="1"/>
</dbReference>
<evidence type="ECO:0000256" key="8">
    <source>
        <dbReference type="ARBA" id="ARBA00022842"/>
    </source>
</evidence>
<dbReference type="Ensembl" id="ENSBGRT00000005579.1">
    <property type="protein sequence ID" value="ENSBGRP00000004876.1"/>
    <property type="gene ID" value="ENSBGRG00000002974.1"/>
</dbReference>
<evidence type="ECO:0000313" key="12">
    <source>
        <dbReference type="Ensembl" id="ENSBGRP00000004876.1"/>
    </source>
</evidence>
<dbReference type="InterPro" id="IPR036691">
    <property type="entry name" value="Endo/exonu/phosph_ase_sf"/>
</dbReference>
<dbReference type="GO" id="GO:0008081">
    <property type="term" value="F:phosphoric diester hydrolase activity"/>
    <property type="evidence" value="ECO:0007669"/>
    <property type="project" value="TreeGrafter"/>
</dbReference>
<evidence type="ECO:0000256" key="7">
    <source>
        <dbReference type="ARBA" id="ARBA00022801"/>
    </source>
</evidence>
<evidence type="ECO:0000256" key="6">
    <source>
        <dbReference type="ARBA" id="ARBA00022763"/>
    </source>
</evidence>
<accession>A0A8B9WB59</accession>
<reference evidence="12" key="1">
    <citation type="submission" date="2019-05" db="EMBL/GenBank/DDBJ databases">
        <authorList>
            <person name="Zhang S."/>
            <person name="Liu J."/>
        </authorList>
    </citation>
    <scope>NUCLEOTIDE SEQUENCE [LARGE SCALE GENOMIC DNA]</scope>
</reference>
<evidence type="ECO:0000256" key="2">
    <source>
        <dbReference type="ARBA" id="ARBA00001946"/>
    </source>
</evidence>
<protein>
    <recommendedName>
        <fullName evidence="4">exodeoxyribonuclease III</fullName>
        <ecNumber evidence="4">3.1.11.2</ecNumber>
    </recommendedName>
</protein>
<evidence type="ECO:0000256" key="9">
    <source>
        <dbReference type="ARBA" id="ARBA00023172"/>
    </source>
</evidence>
<comment type="catalytic activity">
    <reaction evidence="1">
        <text>Exonucleolytic cleavage in the 3'- to 5'-direction to yield nucleoside 5'-phosphates.</text>
        <dbReference type="EC" id="3.1.11.2"/>
    </reaction>
</comment>
<dbReference type="GO" id="GO:0005634">
    <property type="term" value="C:nucleus"/>
    <property type="evidence" value="ECO:0007669"/>
    <property type="project" value="TreeGrafter"/>
</dbReference>
<keyword evidence="6" id="KW-0227">DNA damage</keyword>
<evidence type="ECO:0000256" key="4">
    <source>
        <dbReference type="ARBA" id="ARBA00012115"/>
    </source>
</evidence>
<dbReference type="GO" id="GO:0006310">
    <property type="term" value="P:DNA recombination"/>
    <property type="evidence" value="ECO:0007669"/>
    <property type="project" value="UniProtKB-KW"/>
</dbReference>
<comment type="cofactor">
    <cofactor evidence="2">
        <name>Mg(2+)</name>
        <dbReference type="ChEBI" id="CHEBI:18420"/>
    </cofactor>
</comment>
<dbReference type="PANTHER" id="PTHR22748">
    <property type="entry name" value="AP ENDONUCLEASE"/>
    <property type="match status" value="1"/>
</dbReference>
<reference evidence="12" key="3">
    <citation type="submission" date="2025-09" db="UniProtKB">
        <authorList>
            <consortium name="Ensembl"/>
        </authorList>
    </citation>
    <scope>IDENTIFICATION</scope>
</reference>
<feature type="domain" description="Endonuclease/exonuclease/phosphatase" evidence="11">
    <location>
        <begin position="30"/>
        <end position="236"/>
    </location>
</feature>
<sequence>MKHPKTHINHISKDQTQRTNIKSRSYLSIITLNVNGLNAPTKRQRLAEWIQKQDPYICCLQETHLKTGDTYRLKVKKAGIAIHISGKIDFKTKAVKRDKEGHYIMFKGSIQEEDITIIHIYAPNIGALQYVRQMLTSMKGKFNNNTIIVGDFNTPFTPMNRSTKHKINKETQTLKDTIDLLDLIDIYRTFHPKTMNFTFFSSAHRTFSRIDHILGHKSSLGKFKKIEIIPSIFSDHNAVRLDLNYRRKPIKNSNIWRLNNTLLNNQQIREEIKKDIKICIEMNENENTTTQNLWDTVKVEVRGKFIAIQAYLKKQEKSQINNLTLHLKQLEKEEMKNPIISRRKEILKIRAEINSKETKETIAKYNKAKSWFFEREQDNGAHSHHYYST</sequence>
<dbReference type="InterPro" id="IPR004808">
    <property type="entry name" value="AP_endonuc_1"/>
</dbReference>
<reference evidence="12" key="2">
    <citation type="submission" date="2025-08" db="UniProtKB">
        <authorList>
            <consortium name="Ensembl"/>
        </authorList>
    </citation>
    <scope>IDENTIFICATION</scope>
</reference>
<keyword evidence="8" id="KW-0460">Magnesium</keyword>
<dbReference type="GO" id="GO:0003906">
    <property type="term" value="F:DNA-(apurinic or apyrimidinic site) endonuclease activity"/>
    <property type="evidence" value="ECO:0007669"/>
    <property type="project" value="TreeGrafter"/>
</dbReference>
<organism evidence="12 13">
    <name type="scientific">Bos mutus grunniens</name>
    <name type="common">Wild yak</name>
    <name type="synonym">Bos grunniens</name>
    <dbReference type="NCBI Taxonomy" id="30521"/>
    <lineage>
        <taxon>Eukaryota</taxon>
        <taxon>Metazoa</taxon>
        <taxon>Chordata</taxon>
        <taxon>Craniata</taxon>
        <taxon>Vertebrata</taxon>
        <taxon>Euteleostomi</taxon>
        <taxon>Mammalia</taxon>
        <taxon>Eutheria</taxon>
        <taxon>Laurasiatheria</taxon>
        <taxon>Artiodactyla</taxon>
        <taxon>Ruminantia</taxon>
        <taxon>Pecora</taxon>
        <taxon>Bovidae</taxon>
        <taxon>Bovinae</taxon>
        <taxon>Bos</taxon>
    </lineage>
</organism>
<evidence type="ECO:0000256" key="5">
    <source>
        <dbReference type="ARBA" id="ARBA00022723"/>
    </source>
</evidence>
<dbReference type="GeneTree" id="ENSGT01150000286946"/>
<keyword evidence="13" id="KW-1185">Reference proteome</keyword>
<dbReference type="Pfam" id="PF03372">
    <property type="entry name" value="Exo_endo_phos"/>
    <property type="match status" value="1"/>
</dbReference>
<evidence type="ECO:0000256" key="10">
    <source>
        <dbReference type="ARBA" id="ARBA00023204"/>
    </source>
</evidence>
<keyword evidence="7" id="KW-0378">Hydrolase</keyword>
<dbReference type="GO" id="GO:0006284">
    <property type="term" value="P:base-excision repair"/>
    <property type="evidence" value="ECO:0007669"/>
    <property type="project" value="TreeGrafter"/>
</dbReference>
<dbReference type="GO" id="GO:0046872">
    <property type="term" value="F:metal ion binding"/>
    <property type="evidence" value="ECO:0007669"/>
    <property type="project" value="UniProtKB-KW"/>
</dbReference>
<dbReference type="SUPFAM" id="SSF56219">
    <property type="entry name" value="DNase I-like"/>
    <property type="match status" value="1"/>
</dbReference>
<evidence type="ECO:0000256" key="1">
    <source>
        <dbReference type="ARBA" id="ARBA00000493"/>
    </source>
</evidence>
<name>A0A8B9WB59_BOSMU</name>
<dbReference type="GO" id="GO:0008311">
    <property type="term" value="F:double-stranded DNA 3'-5' DNA exonuclease activity"/>
    <property type="evidence" value="ECO:0007669"/>
    <property type="project" value="UniProtKB-EC"/>
</dbReference>
<dbReference type="Proteomes" id="UP000694520">
    <property type="component" value="Chromosome 3"/>
</dbReference>
<dbReference type="InterPro" id="IPR005135">
    <property type="entry name" value="Endo/exonuclease/phosphatase"/>
</dbReference>
<dbReference type="EC" id="3.1.11.2" evidence="4"/>
<dbReference type="CDD" id="cd09076">
    <property type="entry name" value="L1-EN"/>
    <property type="match status" value="1"/>
</dbReference>
<evidence type="ECO:0000259" key="11">
    <source>
        <dbReference type="Pfam" id="PF03372"/>
    </source>
</evidence>